<dbReference type="Proteomes" id="UP000694871">
    <property type="component" value="Unplaced"/>
</dbReference>
<keyword evidence="9" id="KW-1185">Reference proteome</keyword>
<evidence type="ECO:0000313" key="10">
    <source>
        <dbReference type="RefSeq" id="XP_015264375.1"/>
    </source>
</evidence>
<dbReference type="InterPro" id="IPR025212">
    <property type="entry name" value="CAD_CENP-Q"/>
</dbReference>
<evidence type="ECO:0000256" key="3">
    <source>
        <dbReference type="ARBA" id="ARBA00008191"/>
    </source>
</evidence>
<evidence type="ECO:0000313" key="9">
    <source>
        <dbReference type="Proteomes" id="UP000694871"/>
    </source>
</evidence>
<dbReference type="PANTHER" id="PTHR31345:SF3">
    <property type="entry name" value="CENTROMERE PROTEIN Q"/>
    <property type="match status" value="1"/>
</dbReference>
<name>A0ABM1JSD8_GEKJA</name>
<reference evidence="10" key="1">
    <citation type="submission" date="2025-08" db="UniProtKB">
        <authorList>
            <consortium name="RefSeq"/>
        </authorList>
    </citation>
    <scope>IDENTIFICATION</scope>
</reference>
<evidence type="ECO:0000256" key="6">
    <source>
        <dbReference type="ARBA" id="ARBA00023242"/>
    </source>
</evidence>
<dbReference type="PANTHER" id="PTHR31345">
    <property type="entry name" value="CENTROMERE PROTEIN Q"/>
    <property type="match status" value="1"/>
</dbReference>
<feature type="region of interest" description="Disordered" evidence="8">
    <location>
        <begin position="1"/>
        <end position="67"/>
    </location>
</feature>
<keyword evidence="7" id="KW-0137">Centromere</keyword>
<evidence type="ECO:0000256" key="5">
    <source>
        <dbReference type="ARBA" id="ARBA00022454"/>
    </source>
</evidence>
<feature type="non-terminal residue" evidence="10">
    <location>
        <position position="116"/>
    </location>
</feature>
<dbReference type="RefSeq" id="XP_015264375.1">
    <property type="nucleotide sequence ID" value="XM_015408889.1"/>
</dbReference>
<evidence type="ECO:0000256" key="4">
    <source>
        <dbReference type="ARBA" id="ARBA00016397"/>
    </source>
</evidence>
<organism evidence="9 10">
    <name type="scientific">Gekko japonicus</name>
    <name type="common">Schlegel's Japanese gecko</name>
    <dbReference type="NCBI Taxonomy" id="146911"/>
    <lineage>
        <taxon>Eukaryota</taxon>
        <taxon>Metazoa</taxon>
        <taxon>Chordata</taxon>
        <taxon>Craniata</taxon>
        <taxon>Vertebrata</taxon>
        <taxon>Euteleostomi</taxon>
        <taxon>Lepidosauria</taxon>
        <taxon>Squamata</taxon>
        <taxon>Bifurcata</taxon>
        <taxon>Gekkota</taxon>
        <taxon>Gekkonidae</taxon>
        <taxon>Gekkoninae</taxon>
        <taxon>Gekko</taxon>
    </lineage>
</organism>
<accession>A0ABM1JSD8</accession>
<keyword evidence="5" id="KW-0158">Chromosome</keyword>
<comment type="similarity">
    <text evidence="3">Belongs to the CENP-Q/OKP1 family.</text>
</comment>
<protein>
    <recommendedName>
        <fullName evidence="4">Centromere protein Q</fullName>
    </recommendedName>
</protein>
<feature type="compositionally biased region" description="Basic and acidic residues" evidence="8">
    <location>
        <begin position="25"/>
        <end position="38"/>
    </location>
</feature>
<evidence type="ECO:0000256" key="1">
    <source>
        <dbReference type="ARBA" id="ARBA00004123"/>
    </source>
</evidence>
<sequence length="116" mass="13006">MPARGKGAVKAKRSQDQPGPSSGRRGSDGRRGKKKTEGEQDTQPVKKKRRARSSEETPSSERKVVVTPGQRAKWQLLPESSRAQLESMMRGLILSIVYETPQGQRELEKHLNNLKE</sequence>
<keyword evidence="6" id="KW-0539">Nucleus</keyword>
<evidence type="ECO:0000256" key="2">
    <source>
        <dbReference type="ARBA" id="ARBA00004584"/>
    </source>
</evidence>
<feature type="compositionally biased region" description="Basic and acidic residues" evidence="8">
    <location>
        <begin position="52"/>
        <end position="64"/>
    </location>
</feature>
<comment type="subcellular location">
    <subcellularLocation>
        <location evidence="2">Chromosome</location>
        <location evidence="2">Centromere</location>
    </subcellularLocation>
    <subcellularLocation>
        <location evidence="1">Nucleus</location>
    </subcellularLocation>
</comment>
<proteinExistence type="inferred from homology"/>
<gene>
    <name evidence="10" type="primary">LOC107108452</name>
</gene>
<dbReference type="GeneID" id="107108452"/>
<evidence type="ECO:0000256" key="8">
    <source>
        <dbReference type="SAM" id="MobiDB-lite"/>
    </source>
</evidence>
<evidence type="ECO:0000256" key="7">
    <source>
        <dbReference type="ARBA" id="ARBA00023328"/>
    </source>
</evidence>